<protein>
    <submittedName>
        <fullName evidence="4">UPF0764 protein C16orf89 homolog</fullName>
    </submittedName>
</protein>
<dbReference type="Pfam" id="PF15882">
    <property type="entry name" value="DUF4735"/>
    <property type="match status" value="1"/>
</dbReference>
<dbReference type="STRING" id="60517.A0A0R3W7U8"/>
<dbReference type="Proteomes" id="UP000282613">
    <property type="component" value="Unassembled WGS sequence"/>
</dbReference>
<dbReference type="EMBL" id="UYRS01018495">
    <property type="protein sequence ID" value="VDK36592.1"/>
    <property type="molecule type" value="Genomic_DNA"/>
</dbReference>
<feature type="chain" id="PRO_5043132607" evidence="1">
    <location>
        <begin position="19"/>
        <end position="399"/>
    </location>
</feature>
<keyword evidence="3" id="KW-1185">Reference proteome</keyword>
<proteinExistence type="predicted"/>
<dbReference type="GO" id="GO:0016020">
    <property type="term" value="C:membrane"/>
    <property type="evidence" value="ECO:0007669"/>
    <property type="project" value="TreeGrafter"/>
</dbReference>
<dbReference type="OrthoDB" id="5949187at2759"/>
<reference evidence="4" key="1">
    <citation type="submission" date="2017-02" db="UniProtKB">
        <authorList>
            <consortium name="WormBaseParasite"/>
        </authorList>
    </citation>
    <scope>IDENTIFICATION</scope>
</reference>
<accession>A0A0R3W7U8</accession>
<feature type="signal peptide" evidence="1">
    <location>
        <begin position="1"/>
        <end position="18"/>
    </location>
</feature>
<organism evidence="4">
    <name type="scientific">Taenia asiatica</name>
    <name type="common">Asian tapeworm</name>
    <dbReference type="NCBI Taxonomy" id="60517"/>
    <lineage>
        <taxon>Eukaryota</taxon>
        <taxon>Metazoa</taxon>
        <taxon>Spiralia</taxon>
        <taxon>Lophotrochozoa</taxon>
        <taxon>Platyhelminthes</taxon>
        <taxon>Cestoda</taxon>
        <taxon>Eucestoda</taxon>
        <taxon>Cyclophyllidea</taxon>
        <taxon>Taeniidae</taxon>
        <taxon>Taenia</taxon>
    </lineage>
</organism>
<reference evidence="2 3" key="2">
    <citation type="submission" date="2018-11" db="EMBL/GenBank/DDBJ databases">
        <authorList>
            <consortium name="Pathogen Informatics"/>
        </authorList>
    </citation>
    <scope>NUCLEOTIDE SEQUENCE [LARGE SCALE GENOMIC DNA]</scope>
</reference>
<gene>
    <name evidence="2" type="ORF">TASK_LOCUS6383</name>
</gene>
<dbReference type="PANTHER" id="PTHR33539:SF1">
    <property type="entry name" value="UPF0764 PROTEIN C16ORF89"/>
    <property type="match status" value="1"/>
</dbReference>
<name>A0A0R3W7U8_TAEAS</name>
<dbReference type="PANTHER" id="PTHR33539">
    <property type="entry name" value="UPF0764 PROTEIN C16ORF89"/>
    <property type="match status" value="1"/>
</dbReference>
<dbReference type="WBParaSite" id="TASK_0000638201-mRNA-1">
    <property type="protein sequence ID" value="TASK_0000638201-mRNA-1"/>
    <property type="gene ID" value="TASK_0000638201"/>
</dbReference>
<dbReference type="GO" id="GO:0005829">
    <property type="term" value="C:cytosol"/>
    <property type="evidence" value="ECO:0007669"/>
    <property type="project" value="TreeGrafter"/>
</dbReference>
<dbReference type="InterPro" id="IPR031751">
    <property type="entry name" value="DUF4735"/>
</dbReference>
<evidence type="ECO:0000313" key="2">
    <source>
        <dbReference type="EMBL" id="VDK36592.1"/>
    </source>
</evidence>
<evidence type="ECO:0000313" key="3">
    <source>
        <dbReference type="Proteomes" id="UP000282613"/>
    </source>
</evidence>
<evidence type="ECO:0000313" key="4">
    <source>
        <dbReference type="WBParaSite" id="TASK_0000638201-mRNA-1"/>
    </source>
</evidence>
<evidence type="ECO:0000256" key="1">
    <source>
        <dbReference type="SAM" id="SignalP"/>
    </source>
</evidence>
<dbReference type="AlphaFoldDB" id="A0A0R3W7U8"/>
<keyword evidence="1" id="KW-0732">Signal</keyword>
<sequence length="399" mass="44742">MWYRLVLLLVCLASAVGASRTYPSTDATISAHQAEVLFNATERALVFMLRNHDTLNLDGVMGARVLQGKWELIVVGVYSQLLAVYSSGLPRLTVEKMKKLQKLADLVGTLGTRTAATKTPFYFSSKMSLNCQAFVKSNLWILLEASFLLNAKLWQFILPTRRFEPLPTTDLNSIFTDDNISEVASDYCLLEFVTHDSHPQCAISRECFASMNADNYTSYSLTHQILYYLVGIGARCGLQLIDLAEGEPHVESIERQMAQLCAKIDSEARTLAKNDFPKEARDLFMEQVGMCGVAGFTQIARPKWLDRIVAWQNPHSGCYHSFRGENLDPENFNPLRYGNYRKRSESWMRGGASAEEACFSHRTAVALIALAAFARRLAEQLVSPLFLSPQPSPLLIPFF</sequence>